<dbReference type="PANTHER" id="PTHR35336:SF5">
    <property type="entry name" value="ADENOSYLCOBINAMIDE AMIDOHYDROLASE"/>
    <property type="match status" value="1"/>
</dbReference>
<evidence type="ECO:0000313" key="2">
    <source>
        <dbReference type="Proteomes" id="UP000632195"/>
    </source>
</evidence>
<reference evidence="1" key="1">
    <citation type="journal article" date="2014" name="Int. J. Syst. Evol. Microbiol.">
        <title>Complete genome sequence of Corynebacterium casei LMG S-19264T (=DSM 44701T), isolated from a smear-ripened cheese.</title>
        <authorList>
            <consortium name="US DOE Joint Genome Institute (JGI-PGF)"/>
            <person name="Walter F."/>
            <person name="Albersmeier A."/>
            <person name="Kalinowski J."/>
            <person name="Ruckert C."/>
        </authorList>
    </citation>
    <scope>NUCLEOTIDE SEQUENCE</scope>
    <source>
        <strain evidence="1">JCM 13583</strain>
    </source>
</reference>
<name>A0AA37BSJ1_9ARCH</name>
<accession>A0AA37BSJ1</accession>
<dbReference type="InterPro" id="IPR052209">
    <property type="entry name" value="CbiZ"/>
</dbReference>
<dbReference type="Proteomes" id="UP000632195">
    <property type="component" value="Unassembled WGS sequence"/>
</dbReference>
<comment type="caution">
    <text evidence="1">The sequence shown here is derived from an EMBL/GenBank/DDBJ whole genome shotgun (WGS) entry which is preliminary data.</text>
</comment>
<gene>
    <name evidence="1" type="ORF">GCM10007108_15810</name>
</gene>
<keyword evidence="2" id="KW-1185">Reference proteome</keyword>
<dbReference type="AlphaFoldDB" id="A0AA37BSJ1"/>
<protein>
    <submittedName>
        <fullName evidence="1">Coenzyme F390 synthetase</fullName>
    </submittedName>
</protein>
<dbReference type="RefSeq" id="WP_188681706.1">
    <property type="nucleotide sequence ID" value="NZ_BMNY01000003.1"/>
</dbReference>
<dbReference type="EMBL" id="BMNY01000003">
    <property type="protein sequence ID" value="GGM78466.1"/>
    <property type="molecule type" value="Genomic_DNA"/>
</dbReference>
<organism evidence="1 2">
    <name type="scientific">Thermogymnomonas acidicola</name>
    <dbReference type="NCBI Taxonomy" id="399579"/>
    <lineage>
        <taxon>Archaea</taxon>
        <taxon>Methanobacteriati</taxon>
        <taxon>Thermoplasmatota</taxon>
        <taxon>Thermoplasmata</taxon>
        <taxon>Thermoplasmatales</taxon>
        <taxon>Thermogymnomonas</taxon>
    </lineage>
</organism>
<reference evidence="1" key="2">
    <citation type="submission" date="2022-09" db="EMBL/GenBank/DDBJ databases">
        <authorList>
            <person name="Sun Q."/>
            <person name="Ohkuma M."/>
        </authorList>
    </citation>
    <scope>NUCLEOTIDE SEQUENCE</scope>
    <source>
        <strain evidence="1">JCM 13583</strain>
    </source>
</reference>
<proteinExistence type="predicted"/>
<dbReference type="PANTHER" id="PTHR35336">
    <property type="entry name" value="ADENOSYLCOBINAMIDE AMIDOHYDROLASE"/>
    <property type="match status" value="1"/>
</dbReference>
<evidence type="ECO:0000313" key="1">
    <source>
        <dbReference type="EMBL" id="GGM78466.1"/>
    </source>
</evidence>
<dbReference type="Pfam" id="PF01955">
    <property type="entry name" value="CbiZ"/>
    <property type="match status" value="1"/>
</dbReference>
<sequence>MHLVHFSLDRTYTVLSSALYPDGVANVDRIVLALVNEDYDSLTPLEDVMSVCDCSRSLVFMTAARKYCMRDFGDFLLFMSAGIGRSGEHAGRTVNIAVMLRMRARLNAMVDMVRTVTEAKCSYLMRFGLTGTASDATAVGVSEGREETFLGPSTEVGMAVARAVIGLLDELLSHELSGRKSP</sequence>
<dbReference type="InterPro" id="IPR002808">
    <property type="entry name" value="AdoCbi_amidolase"/>
</dbReference>